<dbReference type="InterPro" id="IPR004300">
    <property type="entry name" value="Glyco_hydro_57_N"/>
</dbReference>
<dbReference type="InterPro" id="IPR015178">
    <property type="entry name" value="A-amylase/a-glucTrfase_central"/>
</dbReference>
<dbReference type="Gene3D" id="3.20.110.20">
    <property type="match status" value="1"/>
</dbReference>
<dbReference type="Gene3D" id="2.70.98.10">
    <property type="match status" value="1"/>
</dbReference>
<dbReference type="InterPro" id="IPR011330">
    <property type="entry name" value="Glyco_hydro/deAcase_b/a-brl"/>
</dbReference>
<dbReference type="EC" id="2.4.1.25" evidence="6"/>
<dbReference type="eggNOG" id="COG1449">
    <property type="taxonomic scope" value="Bacteria"/>
</dbReference>
<dbReference type="InterPro" id="IPR052046">
    <property type="entry name" value="GH57_Enzymes"/>
</dbReference>
<evidence type="ECO:0000259" key="3">
    <source>
        <dbReference type="Pfam" id="PF03065"/>
    </source>
</evidence>
<dbReference type="RefSeq" id="WP_013553942.1">
    <property type="nucleotide sequence ID" value="NC_014935.1"/>
</dbReference>
<dbReference type="SUPFAM" id="SSF74650">
    <property type="entry name" value="Galactose mutarotase-like"/>
    <property type="match status" value="1"/>
</dbReference>
<dbReference type="InterPro" id="IPR015179">
    <property type="entry name" value="A-amylase/a-glucTrfase_C"/>
</dbReference>
<reference evidence="7" key="2">
    <citation type="submission" date="2011-01" db="EMBL/GenBank/DDBJ databases">
        <title>The complete genome of Nitratifractor salsuginis DSM 16511.</title>
        <authorList>
            <consortium name="US DOE Joint Genome Institute (JGI-PGF)"/>
            <person name="Lucas S."/>
            <person name="Copeland A."/>
            <person name="Lapidus A."/>
            <person name="Bruce D."/>
            <person name="Goodwin L."/>
            <person name="Pitluck S."/>
            <person name="Kyrpides N."/>
            <person name="Mavromatis K."/>
            <person name="Ivanova N."/>
            <person name="Mikhailova N."/>
            <person name="Zeytun A."/>
            <person name="Detter J.C."/>
            <person name="Tapia R."/>
            <person name="Han C."/>
            <person name="Land M."/>
            <person name="Hauser L."/>
            <person name="Markowitz V."/>
            <person name="Cheng J.-F."/>
            <person name="Hugenholtz P."/>
            <person name="Woyke T."/>
            <person name="Wu D."/>
            <person name="Tindall B."/>
            <person name="Schuetze A."/>
            <person name="Brambilla E."/>
            <person name="Klenk H.-P."/>
            <person name="Eisen J.A."/>
        </authorList>
    </citation>
    <scope>NUCLEOTIDE SEQUENCE [LARGE SCALE GENOMIC DNA]</scope>
    <source>
        <strain evidence="7">DSM 16511 / JCM 12458 / E9I37-1</strain>
    </source>
</reference>
<dbReference type="CDD" id="cd10793">
    <property type="entry name" value="GH57N_TLGT_like"/>
    <property type="match status" value="1"/>
</dbReference>
<dbReference type="InterPro" id="IPR011013">
    <property type="entry name" value="Gal_mutarotase_sf_dom"/>
</dbReference>
<comment type="similarity">
    <text evidence="1">Belongs to the glycosyl hydrolase 57 family.</text>
</comment>
<name>E6X3H1_NITSE</name>
<dbReference type="InterPro" id="IPR028995">
    <property type="entry name" value="Glyco_hydro_57/38_cen_sf"/>
</dbReference>
<evidence type="ECO:0000313" key="7">
    <source>
        <dbReference type="Proteomes" id="UP000008633"/>
    </source>
</evidence>
<dbReference type="EMBL" id="CP002452">
    <property type="protein sequence ID" value="ADV46248.1"/>
    <property type="molecule type" value="Genomic_DNA"/>
</dbReference>
<feature type="domain" description="Alpha-amylase/4-alpha-glucanotransferase central" evidence="4">
    <location>
        <begin position="303"/>
        <end position="374"/>
    </location>
</feature>
<dbReference type="KEGG" id="nsa:Nitsa_0989"/>
<evidence type="ECO:0000259" key="4">
    <source>
        <dbReference type="Pfam" id="PF09094"/>
    </source>
</evidence>
<dbReference type="OrthoDB" id="8476at2"/>
<keyword evidence="2" id="KW-0119">Carbohydrate metabolism</keyword>
<gene>
    <name evidence="6" type="ordered locus">Nitsa_0989</name>
</gene>
<dbReference type="HOGENOM" id="CLU_026700_0_0_7"/>
<dbReference type="Proteomes" id="UP000008633">
    <property type="component" value="Chromosome"/>
</dbReference>
<proteinExistence type="inferred from homology"/>
<protein>
    <submittedName>
        <fullName evidence="6">4-alpha-glucanotransferase</fullName>
        <ecNumber evidence="6">2.4.1.25</ecNumber>
    </submittedName>
</protein>
<dbReference type="SUPFAM" id="SSF88713">
    <property type="entry name" value="Glycoside hydrolase/deacetylase"/>
    <property type="match status" value="1"/>
</dbReference>
<dbReference type="InterPro" id="IPR014718">
    <property type="entry name" value="GH-type_carb-bd"/>
</dbReference>
<dbReference type="Pfam" id="PF09094">
    <property type="entry name" value="AmyA-A_glucT_m"/>
    <property type="match status" value="1"/>
</dbReference>
<feature type="domain" description="Glycoside hydrolase family 57 N-terminal" evidence="3">
    <location>
        <begin position="19"/>
        <end position="251"/>
    </location>
</feature>
<dbReference type="GO" id="GO:0004134">
    <property type="term" value="F:4-alpha-glucanotransferase activity"/>
    <property type="evidence" value="ECO:0007669"/>
    <property type="project" value="UniProtKB-EC"/>
</dbReference>
<feature type="domain" description="Alpha-amylase/4-alpha-glucanotransferase C-terminal" evidence="5">
    <location>
        <begin position="383"/>
        <end position="657"/>
    </location>
</feature>
<sequence>MTRLLFGLHMHQPVENLDEAVSRAIERCYAPLFETLARYPEFKFSLHCSGWLLEKLKRDAPEVYGNLKRLSDAGAIEWFSAGYYEPILASIPSSDRLEQIGRLSKTLEAEFGQTPRGLWLTERVWENGLVADLRAAGVEYAVVDDYHLIAAGFDPEEIEGYFLTEEGGEKLALFPISKALRYAIPFHEAPQSIEAVAQRKLAVIFDDAEKFGLWPETHEWVYTKGWLKAFIEGVLADERIETAHYADALNERPTGLAYLPNVSYYEMGEWSLRAKDTLELEKLQKRFDEEYFEKVGIKFIRGGIWKNFFVKYEESNRLHKRMLQMNRLLLPEENREDLYRLQCNDVYWHGVFGGLYLPNLRDNAYRYLARCEKLLKRETSVEDSDFDGYEESRVNDGTFVYRFYERSGGQLIELLDLEREFNFQNTLTRRYEAYHEAILNPPASSARESTQEEPENGIRTIHSLPHRADEATLRELHFDWYTKNSLIDHISDEHFDRESFRCCTFREFGDFANQPFEMLAPLHFRREGGLYTERKHPTSLEKRYSLEKGTLHFSIDLQTEAEGIYRYALEFNLHFAHYDTLRIQGKSLNEGLEILGSEFMIEDPYTGRTLTLSFDREMEGYFVPLRTVSQDEAGYSLTTQALSIAMVAPFESTMELKGSLCLS</sequence>
<dbReference type="STRING" id="749222.Nitsa_0989"/>
<dbReference type="Pfam" id="PF03065">
    <property type="entry name" value="Glyco_hydro_57"/>
    <property type="match status" value="1"/>
</dbReference>
<dbReference type="GO" id="GO:0030246">
    <property type="term" value="F:carbohydrate binding"/>
    <property type="evidence" value="ECO:0007669"/>
    <property type="project" value="InterPro"/>
</dbReference>
<accession>E6X3H1</accession>
<dbReference type="AlphaFoldDB" id="E6X3H1"/>
<keyword evidence="7" id="KW-1185">Reference proteome</keyword>
<dbReference type="PANTHER" id="PTHR36306:SF1">
    <property type="entry name" value="ALPHA-AMYLASE-RELATED"/>
    <property type="match status" value="1"/>
</dbReference>
<dbReference type="SUPFAM" id="SSF88688">
    <property type="entry name" value="Families 57/38 glycoside transferase middle domain"/>
    <property type="match status" value="1"/>
</dbReference>
<dbReference type="GO" id="GO:0005975">
    <property type="term" value="P:carbohydrate metabolic process"/>
    <property type="evidence" value="ECO:0007669"/>
    <property type="project" value="InterPro"/>
</dbReference>
<evidence type="ECO:0000256" key="1">
    <source>
        <dbReference type="ARBA" id="ARBA00006821"/>
    </source>
</evidence>
<evidence type="ECO:0000256" key="2">
    <source>
        <dbReference type="ARBA" id="ARBA00023277"/>
    </source>
</evidence>
<keyword evidence="6" id="KW-0808">Transferase</keyword>
<evidence type="ECO:0000313" key="6">
    <source>
        <dbReference type="EMBL" id="ADV46248.1"/>
    </source>
</evidence>
<dbReference type="PANTHER" id="PTHR36306">
    <property type="entry name" value="ALPHA-AMYLASE-RELATED-RELATED"/>
    <property type="match status" value="1"/>
</dbReference>
<evidence type="ECO:0000259" key="5">
    <source>
        <dbReference type="Pfam" id="PF09095"/>
    </source>
</evidence>
<dbReference type="Pfam" id="PF09095">
    <property type="entry name" value="AmyA-gluTrfs_C"/>
    <property type="match status" value="1"/>
</dbReference>
<reference evidence="6 7" key="1">
    <citation type="journal article" date="2011" name="Stand. Genomic Sci.">
        <title>Complete genome sequence of Nitratifractor salsuginis type strain (E9I37-1).</title>
        <authorList>
            <person name="Anderson I."/>
            <person name="Sikorski J."/>
            <person name="Zeytun A."/>
            <person name="Nolan M."/>
            <person name="Lapidus A."/>
            <person name="Lucas S."/>
            <person name="Hammon N."/>
            <person name="Deshpande S."/>
            <person name="Cheng J.F."/>
            <person name="Tapia R."/>
            <person name="Han C."/>
            <person name="Goodwin L."/>
            <person name="Pitluck S."/>
            <person name="Liolios K."/>
            <person name="Pagani I."/>
            <person name="Ivanova N."/>
            <person name="Huntemann M."/>
            <person name="Mavromatis K."/>
            <person name="Ovchinikova G."/>
            <person name="Pati A."/>
            <person name="Chen A."/>
            <person name="Palaniappan K."/>
            <person name="Land M."/>
            <person name="Hauser L."/>
            <person name="Brambilla E.M."/>
            <person name="Ngatchou-Djao O.D."/>
            <person name="Rohde M."/>
            <person name="Tindall B.J."/>
            <person name="Goker M."/>
            <person name="Detter J.C."/>
            <person name="Woyke T."/>
            <person name="Bristow J."/>
            <person name="Eisen J.A."/>
            <person name="Markowitz V."/>
            <person name="Hugenholtz P."/>
            <person name="Klenk H.P."/>
            <person name="Kyrpides N.C."/>
        </authorList>
    </citation>
    <scope>NUCLEOTIDE SEQUENCE [LARGE SCALE GENOMIC DNA]</scope>
    <source>
        <strain evidence="7">DSM 16511 / JCM 12458 / E9I37-1</strain>
    </source>
</reference>
<organism evidence="6 7">
    <name type="scientific">Nitratifractor salsuginis (strain DSM 16511 / JCM 12458 / E9I37-1)</name>
    <dbReference type="NCBI Taxonomy" id="749222"/>
    <lineage>
        <taxon>Bacteria</taxon>
        <taxon>Pseudomonadati</taxon>
        <taxon>Campylobacterota</taxon>
        <taxon>Epsilonproteobacteria</taxon>
        <taxon>Campylobacterales</taxon>
        <taxon>Sulfurovaceae</taxon>
        <taxon>Nitratifractor</taxon>
    </lineage>
</organism>
<keyword evidence="6" id="KW-0328">Glycosyltransferase</keyword>